<dbReference type="RefSeq" id="WP_016334919.1">
    <property type="nucleotide sequence ID" value="NC_021252.1"/>
</dbReference>
<name>R4T416_9PSEU</name>
<dbReference type="PATRIC" id="fig|1156913.3.peg.4663"/>
<dbReference type="KEGG" id="aoi:AORI_4587"/>
<proteinExistence type="predicted"/>
<evidence type="ECO:0000313" key="3">
    <source>
        <dbReference type="Proteomes" id="UP000013968"/>
    </source>
</evidence>
<gene>
    <name evidence="2" type="ORF">AORI_4587</name>
</gene>
<protein>
    <submittedName>
        <fullName evidence="2">Uncharacterized protein</fullName>
    </submittedName>
</protein>
<dbReference type="HOGENOM" id="CLU_606418_0_0_11"/>
<dbReference type="Proteomes" id="UP000013968">
    <property type="component" value="Chromosome"/>
</dbReference>
<keyword evidence="3" id="KW-1185">Reference proteome</keyword>
<sequence length="451" mass="50809">MITDPDLVNNPAKVTEVLKRDGNLDALGLRPDPENVDRSTRRTAATEDPGYGVDSAQFDRGAKPENPYQYIEYPDCRANDDAARPIGWIKNRFSYCQKFLFPISYYDVTTGLTSTATIQNTIIGYGKIGPYPGNPTRRFADFRFTAQVLEPNGIFLDPRSEMEIAVKCAGEYRVDIGIDNDRACYPNSALERHDKSFIGWGLDPQAHYELFSEGQSPSVQYGEQLAQGVFHFEYDFDFPGVNTDPTKKTYEGGLRFDSAYYLWDKQGSIFDRAVPGIAYSKSDPKVARHAVFVDEARANPGASWPPKAGKRLLGGSPLHADSLHRVAVAKGHDIIRDRNRATARDVCYTRPNMPPALPEEGPDVDCDEYSYATTYEGAAGWRDPGGVFDPDKYRDEFAVRLVNRAHNQEAGNRLNSFYQTHRILDVDRLIPPWNQELDPNDQERFWVPITP</sequence>
<feature type="region of interest" description="Disordered" evidence="1">
    <location>
        <begin position="28"/>
        <end position="59"/>
    </location>
</feature>
<reference evidence="2 3" key="1">
    <citation type="journal article" date="2013" name="BMC Genomics">
        <title>ContigScape: a Cytoscape plugin facilitating microbial genome gap closing.</title>
        <authorList>
            <person name="Tang B."/>
            <person name="Wang Q."/>
            <person name="Yang M."/>
            <person name="Xie F."/>
            <person name="Zhu Y."/>
            <person name="Zhuo Y."/>
            <person name="Wang S."/>
            <person name="Gao H."/>
            <person name="Ding X."/>
            <person name="Zhang L."/>
            <person name="Zhao G."/>
            <person name="Zheng H."/>
        </authorList>
    </citation>
    <scope>NUCLEOTIDE SEQUENCE [LARGE SCALE GENOMIC DNA]</scope>
    <source>
        <strain evidence="2 3">HCCB10007</strain>
    </source>
</reference>
<accession>R4T416</accession>
<evidence type="ECO:0000256" key="1">
    <source>
        <dbReference type="SAM" id="MobiDB-lite"/>
    </source>
</evidence>
<feature type="compositionally biased region" description="Basic and acidic residues" evidence="1">
    <location>
        <begin position="31"/>
        <end position="40"/>
    </location>
</feature>
<evidence type="ECO:0000313" key="2">
    <source>
        <dbReference type="EMBL" id="AGM07171.1"/>
    </source>
</evidence>
<organism evidence="2 3">
    <name type="scientific">Amycolatopsis keratiniphila</name>
    <dbReference type="NCBI Taxonomy" id="129921"/>
    <lineage>
        <taxon>Bacteria</taxon>
        <taxon>Bacillati</taxon>
        <taxon>Actinomycetota</taxon>
        <taxon>Actinomycetes</taxon>
        <taxon>Pseudonocardiales</taxon>
        <taxon>Pseudonocardiaceae</taxon>
        <taxon>Amycolatopsis</taxon>
        <taxon>Amycolatopsis japonica group</taxon>
    </lineage>
</organism>
<dbReference type="AlphaFoldDB" id="R4T416"/>
<dbReference type="EMBL" id="CP003410">
    <property type="protein sequence ID" value="AGM07171.1"/>
    <property type="molecule type" value="Genomic_DNA"/>
</dbReference>